<dbReference type="EMBL" id="JAHESC010000048">
    <property type="protein sequence ID" value="MBT1689817.1"/>
    <property type="molecule type" value="Genomic_DNA"/>
</dbReference>
<dbReference type="InterPro" id="IPR045829">
    <property type="entry name" value="PKD_6"/>
</dbReference>
<dbReference type="AlphaFoldDB" id="A0AAP2DI63"/>
<name>A0AAP2DI63_9BACT</name>
<dbReference type="Pfam" id="PF18962">
    <property type="entry name" value="Por_Secre_tail"/>
    <property type="match status" value="1"/>
</dbReference>
<feature type="domain" description="PKD-like" evidence="3">
    <location>
        <begin position="689"/>
        <end position="751"/>
    </location>
</feature>
<feature type="domain" description="PKD-like" evidence="3">
    <location>
        <begin position="320"/>
        <end position="397"/>
    </location>
</feature>
<dbReference type="Pfam" id="PF19408">
    <property type="entry name" value="PKD_6"/>
    <property type="match status" value="7"/>
</dbReference>
<feature type="domain" description="PKD-like" evidence="3">
    <location>
        <begin position="406"/>
        <end position="481"/>
    </location>
</feature>
<feature type="signal peptide" evidence="1">
    <location>
        <begin position="1"/>
        <end position="20"/>
    </location>
</feature>
<dbReference type="InterPro" id="IPR026444">
    <property type="entry name" value="Secre_tail"/>
</dbReference>
<feature type="chain" id="PRO_5042877021" evidence="1">
    <location>
        <begin position="21"/>
        <end position="957"/>
    </location>
</feature>
<feature type="domain" description="Secretion system C-terminal sorting" evidence="2">
    <location>
        <begin position="884"/>
        <end position="955"/>
    </location>
</feature>
<protein>
    <submittedName>
        <fullName evidence="4">T9SS type A sorting domain-containing protein</fullName>
    </submittedName>
</protein>
<evidence type="ECO:0000313" key="5">
    <source>
        <dbReference type="Proteomes" id="UP001319180"/>
    </source>
</evidence>
<evidence type="ECO:0000313" key="4">
    <source>
        <dbReference type="EMBL" id="MBT1689817.1"/>
    </source>
</evidence>
<organism evidence="4 5">
    <name type="scientific">Dawidia soli</name>
    <dbReference type="NCBI Taxonomy" id="2782352"/>
    <lineage>
        <taxon>Bacteria</taxon>
        <taxon>Pseudomonadati</taxon>
        <taxon>Bacteroidota</taxon>
        <taxon>Cytophagia</taxon>
        <taxon>Cytophagales</taxon>
        <taxon>Chryseotaleaceae</taxon>
        <taxon>Dawidia</taxon>
    </lineage>
</organism>
<keyword evidence="5" id="KW-1185">Reference proteome</keyword>
<accession>A0AAP2DI63</accession>
<dbReference type="NCBIfam" id="TIGR04183">
    <property type="entry name" value="Por_Secre_tail"/>
    <property type="match status" value="1"/>
</dbReference>
<dbReference type="Proteomes" id="UP001319180">
    <property type="component" value="Unassembled WGS sequence"/>
</dbReference>
<evidence type="ECO:0000259" key="3">
    <source>
        <dbReference type="Pfam" id="PF19408"/>
    </source>
</evidence>
<gene>
    <name evidence="4" type="ORF">KK078_24865</name>
</gene>
<sequence>MKTTLLSFLLVPLFAFQLVAQTPEAATTSAAVDTNIAVTPGPISGNTCIATTGTQTYSVPAILGVRYLWQIVQGAEHTKILSGQNTNRVSVQSLTEGTSVLRVYAYIGLTGGECSDPFREVEIHKIFTIGGTDVLTGPTCMDASMLGEGAVIMYGIKPYLGSYNSGAGYVWTISPGLQELYRSSDGSAIFLKVTNTAADQQVSVKIGSACNGNNNVFTKTLKALAPAPTFESGAFCISDAAGTEATFSVTNNPQGVFGYQWILPDNWSVVSANGPDSTQVTVRFNDSGRGNIIVRSSRAGCGDRFTSFGVNRYPEVAPPIMGPECVAFGNTTPLTYRIQGGANTYTWDVSPASAGWTVLPGNGPSIVIIPAFENIPATGEVEVHATIEGDCGTAPVASVLKVKTGPDKPAAINGLACVPYGTTSSTYNVAPVARATGYQWQIPTTWSVSGATNGTSITVNPNNTNGTLKVTALGCSSASASNETELAVRMGPATPAAISGPVCIAYGATGMLYSIDTIADAIGYQWEVPAGWSYAAGPDQHSITITATDNTAGTIRVKALGCDESANSNYRSLQVSIGPPPPSTINGLRCIATAGNLVTYSVAPVVNAVGYAWSFPFGWTVQGASNATSINVISSSTSGTISVRALGCDATTGSAASEALVVVAPAQPGAIRYYVDGIVNNTCISKDATHTVTFSIDAVAGADSYTWTFPAAWGVDPINTAVLSVTVTTDAASGGTVTVTANHASGCNSTARTQQLIRSGLDFCVDITAPIPLYKVYYIDPGTISNGTASYYRWFAGSSGTPLSEGPDAYAYLARETVTGIRVVITDSNGCETAFSVPDNLPVNTNTCNYTNAADQQTASTMARAAGSDENAFQHGKPTGRLKLFPNPASDVITVTLPENVPQGNMMIYSAAGNQMEARSGVTKDVVVDIGSYSEGVYYIAVSSSLGMFYDKFIVKH</sequence>
<evidence type="ECO:0000259" key="2">
    <source>
        <dbReference type="Pfam" id="PF18962"/>
    </source>
</evidence>
<comment type="caution">
    <text evidence="4">The sequence shown here is derived from an EMBL/GenBank/DDBJ whole genome shotgun (WGS) entry which is preliminary data.</text>
</comment>
<proteinExistence type="predicted"/>
<dbReference type="RefSeq" id="WP_254093040.1">
    <property type="nucleotide sequence ID" value="NZ_JAHESC010000048.1"/>
</dbReference>
<keyword evidence="1" id="KW-0732">Signal</keyword>
<feature type="domain" description="PKD-like" evidence="3">
    <location>
        <begin position="38"/>
        <end position="103"/>
    </location>
</feature>
<evidence type="ECO:0000256" key="1">
    <source>
        <dbReference type="SAM" id="SignalP"/>
    </source>
</evidence>
<reference evidence="4 5" key="1">
    <citation type="submission" date="2021-05" db="EMBL/GenBank/DDBJ databases">
        <title>A Polyphasic approach of four new species of the genus Ohtaekwangia: Ohtaekwangia histidinii sp. nov., Ohtaekwangia cretensis sp. nov., Ohtaekwangia indiensis sp. nov., Ohtaekwangia reichenbachii sp. nov. from diverse environment.</title>
        <authorList>
            <person name="Octaviana S."/>
        </authorList>
    </citation>
    <scope>NUCLEOTIDE SEQUENCE [LARGE SCALE GENOMIC DNA]</scope>
    <source>
        <strain evidence="4 5">PWU37</strain>
    </source>
</reference>
<feature type="domain" description="PKD-like" evidence="3">
    <location>
        <begin position="580"/>
        <end position="646"/>
    </location>
</feature>
<feature type="domain" description="PKD-like" evidence="3">
    <location>
        <begin position="242"/>
        <end position="304"/>
    </location>
</feature>
<feature type="domain" description="PKD-like" evidence="3">
    <location>
        <begin position="492"/>
        <end position="569"/>
    </location>
</feature>